<proteinExistence type="predicted"/>
<gene>
    <name evidence="2" type="ORF">PIB30_035329</name>
</gene>
<dbReference type="EMBL" id="JASCZI010090789">
    <property type="protein sequence ID" value="MED6146535.1"/>
    <property type="molecule type" value="Genomic_DNA"/>
</dbReference>
<feature type="compositionally biased region" description="Basic and acidic residues" evidence="1">
    <location>
        <begin position="71"/>
        <end position="81"/>
    </location>
</feature>
<protein>
    <submittedName>
        <fullName evidence="2">Uncharacterized protein</fullName>
    </submittedName>
</protein>
<keyword evidence="3" id="KW-1185">Reference proteome</keyword>
<sequence length="97" mass="10764">MGVELDLEERIERLGGGETEGAVDNFSKTASSLGCSVDCLKLINGVEDHFLLDSVGGMGCEKLQSIKRNQLESRESKRPMVDEMYNVESRAEHEEDD</sequence>
<organism evidence="2 3">
    <name type="scientific">Stylosanthes scabra</name>
    <dbReference type="NCBI Taxonomy" id="79078"/>
    <lineage>
        <taxon>Eukaryota</taxon>
        <taxon>Viridiplantae</taxon>
        <taxon>Streptophyta</taxon>
        <taxon>Embryophyta</taxon>
        <taxon>Tracheophyta</taxon>
        <taxon>Spermatophyta</taxon>
        <taxon>Magnoliopsida</taxon>
        <taxon>eudicotyledons</taxon>
        <taxon>Gunneridae</taxon>
        <taxon>Pentapetalae</taxon>
        <taxon>rosids</taxon>
        <taxon>fabids</taxon>
        <taxon>Fabales</taxon>
        <taxon>Fabaceae</taxon>
        <taxon>Papilionoideae</taxon>
        <taxon>50 kb inversion clade</taxon>
        <taxon>dalbergioids sensu lato</taxon>
        <taxon>Dalbergieae</taxon>
        <taxon>Pterocarpus clade</taxon>
        <taxon>Stylosanthes</taxon>
    </lineage>
</organism>
<feature type="region of interest" description="Disordered" evidence="1">
    <location>
        <begin position="71"/>
        <end position="97"/>
    </location>
</feature>
<name>A0ABU6TCW6_9FABA</name>
<dbReference type="Proteomes" id="UP001341840">
    <property type="component" value="Unassembled WGS sequence"/>
</dbReference>
<evidence type="ECO:0000313" key="2">
    <source>
        <dbReference type="EMBL" id="MED6146535.1"/>
    </source>
</evidence>
<reference evidence="2 3" key="1">
    <citation type="journal article" date="2023" name="Plants (Basel)">
        <title>Bridging the Gap: Combining Genomics and Transcriptomics Approaches to Understand Stylosanthes scabra, an Orphan Legume from the Brazilian Caatinga.</title>
        <authorList>
            <person name="Ferreira-Neto J.R.C."/>
            <person name="da Silva M.D."/>
            <person name="Binneck E."/>
            <person name="de Melo N.F."/>
            <person name="da Silva R.H."/>
            <person name="de Melo A.L.T.M."/>
            <person name="Pandolfi V."/>
            <person name="Bustamante F.O."/>
            <person name="Brasileiro-Vidal A.C."/>
            <person name="Benko-Iseppon A.M."/>
        </authorList>
    </citation>
    <scope>NUCLEOTIDE SEQUENCE [LARGE SCALE GENOMIC DNA]</scope>
    <source>
        <tissue evidence="2">Leaves</tissue>
    </source>
</reference>
<evidence type="ECO:0000313" key="3">
    <source>
        <dbReference type="Proteomes" id="UP001341840"/>
    </source>
</evidence>
<evidence type="ECO:0000256" key="1">
    <source>
        <dbReference type="SAM" id="MobiDB-lite"/>
    </source>
</evidence>
<comment type="caution">
    <text evidence="2">The sequence shown here is derived from an EMBL/GenBank/DDBJ whole genome shotgun (WGS) entry which is preliminary data.</text>
</comment>
<accession>A0ABU6TCW6</accession>